<proteinExistence type="predicted"/>
<dbReference type="AlphaFoldDB" id="A0A5B6WBP3"/>
<sequence>MGPKYQVVSTIDRPEPLFTVHFRDTHVISLKIEGQSRTFDQTKSGLSPVDCSNKMTWRECLAVWAMSSSSSSSSLAFSLLEVS</sequence>
<dbReference type="Proteomes" id="UP000325315">
    <property type="component" value="Unassembled WGS sequence"/>
</dbReference>
<gene>
    <name evidence="1" type="ORF">EPI10_019578</name>
</gene>
<accession>A0A5B6WBP3</accession>
<protein>
    <submittedName>
        <fullName evidence="1">Protein SCAR3</fullName>
    </submittedName>
</protein>
<dbReference type="OrthoDB" id="753427at2759"/>
<evidence type="ECO:0000313" key="2">
    <source>
        <dbReference type="Proteomes" id="UP000325315"/>
    </source>
</evidence>
<evidence type="ECO:0000313" key="1">
    <source>
        <dbReference type="EMBL" id="KAA3479020.1"/>
    </source>
</evidence>
<name>A0A5B6WBP3_9ROSI</name>
<comment type="caution">
    <text evidence="1">The sequence shown here is derived from an EMBL/GenBank/DDBJ whole genome shotgun (WGS) entry which is preliminary data.</text>
</comment>
<keyword evidence="2" id="KW-1185">Reference proteome</keyword>
<organism evidence="1 2">
    <name type="scientific">Gossypium australe</name>
    <dbReference type="NCBI Taxonomy" id="47621"/>
    <lineage>
        <taxon>Eukaryota</taxon>
        <taxon>Viridiplantae</taxon>
        <taxon>Streptophyta</taxon>
        <taxon>Embryophyta</taxon>
        <taxon>Tracheophyta</taxon>
        <taxon>Spermatophyta</taxon>
        <taxon>Magnoliopsida</taxon>
        <taxon>eudicotyledons</taxon>
        <taxon>Gunneridae</taxon>
        <taxon>Pentapetalae</taxon>
        <taxon>rosids</taxon>
        <taxon>malvids</taxon>
        <taxon>Malvales</taxon>
        <taxon>Malvaceae</taxon>
        <taxon>Malvoideae</taxon>
        <taxon>Gossypium</taxon>
    </lineage>
</organism>
<dbReference type="EMBL" id="SMMG02000003">
    <property type="protein sequence ID" value="KAA3479020.1"/>
    <property type="molecule type" value="Genomic_DNA"/>
</dbReference>
<reference evidence="2" key="1">
    <citation type="journal article" date="2019" name="Plant Biotechnol. J.">
        <title>Genome sequencing of the Australian wild diploid species Gossypium australe highlights disease resistance and delayed gland morphogenesis.</title>
        <authorList>
            <person name="Cai Y."/>
            <person name="Cai X."/>
            <person name="Wang Q."/>
            <person name="Wang P."/>
            <person name="Zhang Y."/>
            <person name="Cai C."/>
            <person name="Xu Y."/>
            <person name="Wang K."/>
            <person name="Zhou Z."/>
            <person name="Wang C."/>
            <person name="Geng S."/>
            <person name="Li B."/>
            <person name="Dong Q."/>
            <person name="Hou Y."/>
            <person name="Wang H."/>
            <person name="Ai P."/>
            <person name="Liu Z."/>
            <person name="Yi F."/>
            <person name="Sun M."/>
            <person name="An G."/>
            <person name="Cheng J."/>
            <person name="Zhang Y."/>
            <person name="Shi Q."/>
            <person name="Xie Y."/>
            <person name="Shi X."/>
            <person name="Chang Y."/>
            <person name="Huang F."/>
            <person name="Chen Y."/>
            <person name="Hong S."/>
            <person name="Mi L."/>
            <person name="Sun Q."/>
            <person name="Zhang L."/>
            <person name="Zhou B."/>
            <person name="Peng R."/>
            <person name="Zhang X."/>
            <person name="Liu F."/>
        </authorList>
    </citation>
    <scope>NUCLEOTIDE SEQUENCE [LARGE SCALE GENOMIC DNA]</scope>
    <source>
        <strain evidence="2">cv. PA1801</strain>
    </source>
</reference>